<gene>
    <name evidence="4" type="ORF">ACFSXZ_03825</name>
</gene>
<dbReference type="SUPFAM" id="SSF46689">
    <property type="entry name" value="Homeodomain-like"/>
    <property type="match status" value="1"/>
</dbReference>
<reference evidence="5" key="1">
    <citation type="journal article" date="2019" name="Int. J. Syst. Evol. Microbiol.">
        <title>The Global Catalogue of Microorganisms (GCM) 10K type strain sequencing project: providing services to taxonomists for standard genome sequencing and annotation.</title>
        <authorList>
            <consortium name="The Broad Institute Genomics Platform"/>
            <consortium name="The Broad Institute Genome Sequencing Center for Infectious Disease"/>
            <person name="Wu L."/>
            <person name="Ma J."/>
        </authorList>
    </citation>
    <scope>NUCLEOTIDE SEQUENCE [LARGE SCALE GENOMIC DNA]</scope>
    <source>
        <strain evidence="5">CGMCC 4.7645</strain>
    </source>
</reference>
<dbReference type="Gene3D" id="1.10.357.10">
    <property type="entry name" value="Tetracycline Repressor, domain 2"/>
    <property type="match status" value="1"/>
</dbReference>
<dbReference type="EMBL" id="JBHUKR010000004">
    <property type="protein sequence ID" value="MFD2415452.1"/>
    <property type="molecule type" value="Genomic_DNA"/>
</dbReference>
<evidence type="ECO:0000313" key="4">
    <source>
        <dbReference type="EMBL" id="MFD2415452.1"/>
    </source>
</evidence>
<dbReference type="InterPro" id="IPR009057">
    <property type="entry name" value="Homeodomain-like_sf"/>
</dbReference>
<dbReference type="InterPro" id="IPR001647">
    <property type="entry name" value="HTH_TetR"/>
</dbReference>
<accession>A0ABW5FMC2</accession>
<proteinExistence type="predicted"/>
<evidence type="ECO:0000259" key="3">
    <source>
        <dbReference type="PROSITE" id="PS50977"/>
    </source>
</evidence>
<dbReference type="RefSeq" id="WP_378262747.1">
    <property type="nucleotide sequence ID" value="NZ_JBHUKR010000004.1"/>
</dbReference>
<evidence type="ECO:0000256" key="1">
    <source>
        <dbReference type="ARBA" id="ARBA00023125"/>
    </source>
</evidence>
<sequence length="65" mass="7389">MIEVIAAEAEVSTRTIYNHFENKEQLFSTVLTERATQVADARDALIDKHGKRGLRRARPVLARPQ</sequence>
<evidence type="ECO:0000313" key="5">
    <source>
        <dbReference type="Proteomes" id="UP001597417"/>
    </source>
</evidence>
<keyword evidence="5" id="KW-1185">Reference proteome</keyword>
<name>A0ABW5FMC2_9PSEU</name>
<organism evidence="4 5">
    <name type="scientific">Amycolatopsis pigmentata</name>
    <dbReference type="NCBI Taxonomy" id="450801"/>
    <lineage>
        <taxon>Bacteria</taxon>
        <taxon>Bacillati</taxon>
        <taxon>Actinomycetota</taxon>
        <taxon>Actinomycetes</taxon>
        <taxon>Pseudonocardiales</taxon>
        <taxon>Pseudonocardiaceae</taxon>
        <taxon>Amycolatopsis</taxon>
    </lineage>
</organism>
<protein>
    <submittedName>
        <fullName evidence="4">TetR family transcriptional regulator</fullName>
    </submittedName>
</protein>
<evidence type="ECO:0000256" key="2">
    <source>
        <dbReference type="PROSITE-ProRule" id="PRU00335"/>
    </source>
</evidence>
<dbReference type="Pfam" id="PF00440">
    <property type="entry name" value="TetR_N"/>
    <property type="match status" value="1"/>
</dbReference>
<dbReference type="PROSITE" id="PS50977">
    <property type="entry name" value="HTH_TETR_2"/>
    <property type="match status" value="1"/>
</dbReference>
<keyword evidence="1 2" id="KW-0238">DNA-binding</keyword>
<dbReference type="Proteomes" id="UP001597417">
    <property type="component" value="Unassembled WGS sequence"/>
</dbReference>
<feature type="domain" description="HTH tetR-type" evidence="3">
    <location>
        <begin position="1"/>
        <end position="38"/>
    </location>
</feature>
<feature type="DNA-binding region" description="H-T-H motif" evidence="2">
    <location>
        <begin position="1"/>
        <end position="20"/>
    </location>
</feature>
<comment type="caution">
    <text evidence="4">The sequence shown here is derived from an EMBL/GenBank/DDBJ whole genome shotgun (WGS) entry which is preliminary data.</text>
</comment>